<name>A0ACC0IW11_9ERIC</name>
<reference evidence="1 2" key="1">
    <citation type="journal article" date="2022" name="Plant J.">
        <title>Chromosome-level genome of Camellia lanceoleosa provides a valuable resource for understanding genome evolution and self-incompatibility.</title>
        <authorList>
            <person name="Gong W."/>
            <person name="Xiao S."/>
            <person name="Wang L."/>
            <person name="Liao Z."/>
            <person name="Chang Y."/>
            <person name="Mo W."/>
            <person name="Hu G."/>
            <person name="Li W."/>
            <person name="Zhao G."/>
            <person name="Zhu H."/>
            <person name="Hu X."/>
            <person name="Ji K."/>
            <person name="Xiang X."/>
            <person name="Song Q."/>
            <person name="Yuan D."/>
            <person name="Jin S."/>
            <person name="Zhang L."/>
        </authorList>
    </citation>
    <scope>NUCLEOTIDE SEQUENCE [LARGE SCALE GENOMIC DNA]</scope>
    <source>
        <strain evidence="1">SQ_2022a</strain>
    </source>
</reference>
<evidence type="ECO:0000313" key="2">
    <source>
        <dbReference type="Proteomes" id="UP001060215"/>
    </source>
</evidence>
<comment type="caution">
    <text evidence="1">The sequence shown here is derived from an EMBL/GenBank/DDBJ whole genome shotgun (WGS) entry which is preliminary data.</text>
</comment>
<dbReference type="Proteomes" id="UP001060215">
    <property type="component" value="Chromosome 1"/>
</dbReference>
<proteinExistence type="predicted"/>
<keyword evidence="2" id="KW-1185">Reference proteome</keyword>
<accession>A0ACC0IW11</accession>
<dbReference type="EMBL" id="CM045758">
    <property type="protein sequence ID" value="KAI8028845.1"/>
    <property type="molecule type" value="Genomic_DNA"/>
</dbReference>
<protein>
    <submittedName>
        <fullName evidence="1">Uncharacterized protein</fullName>
    </submittedName>
</protein>
<sequence>MGMKQIGMYEDWVQSGKYQRGLVCEGSAEELGVLGLWFGCPADLCCLDAPAEGIIASFGCCCEGSVEELLLFGGWLVASLSSAGSCCKNNGASLLCCPAADLGC</sequence>
<organism evidence="1 2">
    <name type="scientific">Camellia lanceoleosa</name>
    <dbReference type="NCBI Taxonomy" id="1840588"/>
    <lineage>
        <taxon>Eukaryota</taxon>
        <taxon>Viridiplantae</taxon>
        <taxon>Streptophyta</taxon>
        <taxon>Embryophyta</taxon>
        <taxon>Tracheophyta</taxon>
        <taxon>Spermatophyta</taxon>
        <taxon>Magnoliopsida</taxon>
        <taxon>eudicotyledons</taxon>
        <taxon>Gunneridae</taxon>
        <taxon>Pentapetalae</taxon>
        <taxon>asterids</taxon>
        <taxon>Ericales</taxon>
        <taxon>Theaceae</taxon>
        <taxon>Camellia</taxon>
    </lineage>
</organism>
<evidence type="ECO:0000313" key="1">
    <source>
        <dbReference type="EMBL" id="KAI8028845.1"/>
    </source>
</evidence>
<gene>
    <name evidence="1" type="ORF">LOK49_LG01G01446</name>
</gene>